<evidence type="ECO:0000256" key="7">
    <source>
        <dbReference type="ARBA" id="ARBA00023310"/>
    </source>
</evidence>
<dbReference type="Proteomes" id="UP001596447">
    <property type="component" value="Unassembled WGS sequence"/>
</dbReference>
<gene>
    <name evidence="8" type="primary">atpE</name>
    <name evidence="10" type="ORF">ACFQJ9_17790</name>
</gene>
<protein>
    <recommendedName>
        <fullName evidence="8">A-type ATP synthase subunit E</fullName>
    </recommendedName>
</protein>
<evidence type="ECO:0000313" key="10">
    <source>
        <dbReference type="EMBL" id="MFC7201236.1"/>
    </source>
</evidence>
<dbReference type="GO" id="GO:0042777">
    <property type="term" value="P:proton motive force-driven plasma membrane ATP synthesis"/>
    <property type="evidence" value="ECO:0007669"/>
    <property type="project" value="UniProtKB-UniRule"/>
</dbReference>
<organism evidence="10 11">
    <name type="scientific">Halospeciosus flavus</name>
    <dbReference type="NCBI Taxonomy" id="3032283"/>
    <lineage>
        <taxon>Archaea</taxon>
        <taxon>Methanobacteriati</taxon>
        <taxon>Methanobacteriota</taxon>
        <taxon>Stenosarchaea group</taxon>
        <taxon>Halobacteria</taxon>
        <taxon>Halobacteriales</taxon>
        <taxon>Halobacteriaceae</taxon>
        <taxon>Halospeciosus</taxon>
    </lineage>
</organism>
<dbReference type="SUPFAM" id="SSF160527">
    <property type="entry name" value="V-type ATPase subunit E-like"/>
    <property type="match status" value="1"/>
</dbReference>
<dbReference type="InterPro" id="IPR002842">
    <property type="entry name" value="ATPase_V1_Esu"/>
</dbReference>
<evidence type="ECO:0000256" key="4">
    <source>
        <dbReference type="ARBA" id="ARBA00022781"/>
    </source>
</evidence>
<evidence type="ECO:0000256" key="9">
    <source>
        <dbReference type="SAM" id="MobiDB-lite"/>
    </source>
</evidence>
<dbReference type="EMBL" id="JBHTAR010000011">
    <property type="protein sequence ID" value="MFC7201236.1"/>
    <property type="molecule type" value="Genomic_DNA"/>
</dbReference>
<evidence type="ECO:0000256" key="5">
    <source>
        <dbReference type="ARBA" id="ARBA00023065"/>
    </source>
</evidence>
<dbReference type="InterPro" id="IPR038495">
    <property type="entry name" value="ATPase_E_C"/>
</dbReference>
<keyword evidence="2 8" id="KW-0813">Transport</keyword>
<reference evidence="10 11" key="1">
    <citation type="journal article" date="2019" name="Int. J. Syst. Evol. Microbiol.">
        <title>The Global Catalogue of Microorganisms (GCM) 10K type strain sequencing project: providing services to taxonomists for standard genome sequencing and annotation.</title>
        <authorList>
            <consortium name="The Broad Institute Genomics Platform"/>
            <consortium name="The Broad Institute Genome Sequencing Center for Infectious Disease"/>
            <person name="Wu L."/>
            <person name="Ma J."/>
        </authorList>
    </citation>
    <scope>NUCLEOTIDE SEQUENCE [LARGE SCALE GENOMIC DNA]</scope>
    <source>
        <strain evidence="10 11">XZGYJ-43</strain>
    </source>
</reference>
<evidence type="ECO:0000256" key="8">
    <source>
        <dbReference type="HAMAP-Rule" id="MF_00311"/>
    </source>
</evidence>
<dbReference type="GO" id="GO:0005886">
    <property type="term" value="C:plasma membrane"/>
    <property type="evidence" value="ECO:0007669"/>
    <property type="project" value="UniProtKB-SubCell"/>
</dbReference>
<evidence type="ECO:0000256" key="2">
    <source>
        <dbReference type="ARBA" id="ARBA00022448"/>
    </source>
</evidence>
<name>A0ABD5Z7V2_9EURY</name>
<comment type="subunit">
    <text evidence="8">Has multiple subunits with at least A(3), B(3), C, D, E, F, H, I and proteolipid K(x).</text>
</comment>
<dbReference type="PANTHER" id="PTHR45715">
    <property type="entry name" value="ATPASE H+-TRANSPORTING V1 SUBUNIT E1A-RELATED"/>
    <property type="match status" value="1"/>
</dbReference>
<keyword evidence="5 8" id="KW-0406">Ion transport</keyword>
<dbReference type="RefSeq" id="WP_279527989.1">
    <property type="nucleotide sequence ID" value="NZ_CP122312.1"/>
</dbReference>
<evidence type="ECO:0000256" key="3">
    <source>
        <dbReference type="ARBA" id="ARBA00022475"/>
    </source>
</evidence>
<comment type="subcellular location">
    <subcellularLocation>
        <location evidence="8">Cell membrane</location>
        <topology evidence="8">Peripheral membrane protein</topology>
    </subcellularLocation>
</comment>
<evidence type="ECO:0000313" key="11">
    <source>
        <dbReference type="Proteomes" id="UP001596447"/>
    </source>
</evidence>
<feature type="region of interest" description="Disordered" evidence="9">
    <location>
        <begin position="1"/>
        <end position="29"/>
    </location>
</feature>
<evidence type="ECO:0000256" key="6">
    <source>
        <dbReference type="ARBA" id="ARBA00023136"/>
    </source>
</evidence>
<accession>A0ABD5Z7V2</accession>
<dbReference type="NCBIfam" id="NF002629">
    <property type="entry name" value="PRK02292.1"/>
    <property type="match status" value="1"/>
</dbReference>
<dbReference type="AlphaFoldDB" id="A0ABD5Z7V2"/>
<dbReference type="Gene3D" id="1.20.5.620">
    <property type="entry name" value="F1F0 ATP synthase subunit B, membrane domain"/>
    <property type="match status" value="1"/>
</dbReference>
<sequence>MSLETVVEEIRDEARSQAEEIHEEAEQEADRIVEEAEQEADEIIQEAEREVEREISQEREQKLSSAKLEAKHERMEARREAIAQAREQVEERIADLSGDERRELTRELLEDALAEFDEGEELAVHYAPGDEDLIEDLLSDYDGVHVAGEYDCLGGVVVESEESRVRVKNTFDSVLDDVWEDELKQISNRLFDEGDEEE</sequence>
<comment type="function">
    <text evidence="8">Component of the A-type ATP synthase that produces ATP from ADP in the presence of a proton gradient across the membrane.</text>
</comment>
<keyword evidence="7 8" id="KW-0066">ATP synthesis</keyword>
<keyword evidence="3 8" id="KW-1003">Cell membrane</keyword>
<dbReference type="GO" id="GO:0046933">
    <property type="term" value="F:proton-transporting ATP synthase activity, rotational mechanism"/>
    <property type="evidence" value="ECO:0007669"/>
    <property type="project" value="UniProtKB-UniRule"/>
</dbReference>
<comment type="caution">
    <text evidence="10">The sequence shown here is derived from an EMBL/GenBank/DDBJ whole genome shotgun (WGS) entry which is preliminary data.</text>
</comment>
<evidence type="ECO:0000256" key="1">
    <source>
        <dbReference type="ARBA" id="ARBA00005901"/>
    </source>
</evidence>
<proteinExistence type="inferred from homology"/>
<keyword evidence="11" id="KW-1185">Reference proteome</keyword>
<dbReference type="HAMAP" id="MF_00311">
    <property type="entry name" value="ATP_synth_E_arch"/>
    <property type="match status" value="1"/>
</dbReference>
<keyword evidence="6 8" id="KW-0472">Membrane</keyword>
<dbReference type="Gene3D" id="3.30.2320.30">
    <property type="entry name" value="ATP synthase, E subunit, C-terminal"/>
    <property type="match status" value="1"/>
</dbReference>
<feature type="compositionally biased region" description="Basic and acidic residues" evidence="9">
    <location>
        <begin position="8"/>
        <end position="20"/>
    </location>
</feature>
<dbReference type="GO" id="GO:0005524">
    <property type="term" value="F:ATP binding"/>
    <property type="evidence" value="ECO:0007669"/>
    <property type="project" value="UniProtKB-UniRule"/>
</dbReference>
<keyword evidence="4 8" id="KW-0375">Hydrogen ion transport</keyword>
<comment type="similarity">
    <text evidence="1 8">Belongs to the V-ATPase E subunit family.</text>
</comment>
<dbReference type="Pfam" id="PF01991">
    <property type="entry name" value="vATP-synt_E"/>
    <property type="match status" value="1"/>
</dbReference>